<comment type="caution">
    <text evidence="2">The sequence shown here is derived from an EMBL/GenBank/DDBJ whole genome shotgun (WGS) entry which is preliminary data.</text>
</comment>
<dbReference type="Proteomes" id="UP000820669">
    <property type="component" value="Unassembled WGS sequence"/>
</dbReference>
<dbReference type="InterPro" id="IPR017520">
    <property type="entry name" value="CHP03086"/>
</dbReference>
<dbReference type="EMBL" id="JAAXLA010000019">
    <property type="protein sequence ID" value="NMH98135.1"/>
    <property type="molecule type" value="Genomic_DNA"/>
</dbReference>
<gene>
    <name evidence="2" type="ORF">HF526_12550</name>
</gene>
<dbReference type="NCBIfam" id="TIGR03083">
    <property type="entry name" value="maleylpyruvate isomerase family mycothiol-dependent enzyme"/>
    <property type="match status" value="1"/>
</dbReference>
<reference evidence="2 3" key="1">
    <citation type="submission" date="2020-04" db="EMBL/GenBank/DDBJ databases">
        <authorList>
            <person name="Klaysubun C."/>
            <person name="Duangmal K."/>
            <person name="Lipun K."/>
        </authorList>
    </citation>
    <scope>NUCLEOTIDE SEQUENCE [LARGE SCALE GENOMIC DNA]</scope>
    <source>
        <strain evidence="2 3">K10HN5</strain>
    </source>
</reference>
<dbReference type="InterPro" id="IPR034660">
    <property type="entry name" value="DinB/YfiT-like"/>
</dbReference>
<dbReference type="RefSeq" id="WP_169381578.1">
    <property type="nucleotide sequence ID" value="NZ_JAAXLA010000019.1"/>
</dbReference>
<feature type="domain" description="Mycothiol-dependent maleylpyruvate isomerase metal-binding" evidence="1">
    <location>
        <begin position="25"/>
        <end position="133"/>
    </location>
</feature>
<evidence type="ECO:0000313" key="2">
    <source>
        <dbReference type="EMBL" id="NMH98135.1"/>
    </source>
</evidence>
<protein>
    <submittedName>
        <fullName evidence="2">TIGR03086 family protein</fullName>
    </submittedName>
</protein>
<dbReference type="InterPro" id="IPR017517">
    <property type="entry name" value="Maleyloyr_isom"/>
</dbReference>
<sequence>MSASAPTPPGVALLERAIGYTLGSLHVVTPLALTRPTPCDAWDLRALLVHMDDSLAALHEAIGCGRVDLVAAPHAEPAADPVASLRARACHLLGVCTGAPPRDRIAVGDLHMPAGLMFAAGAVEIAVHGWDVARACGHPRPIPPALAAELLALTPLLITDADRPVRFAAARTPSPSAGAEDRLLAFLGRGRATGESGGTRQGCAG</sequence>
<name>A0ABX1S991_9PSEU</name>
<proteinExistence type="predicted"/>
<dbReference type="SUPFAM" id="SSF109854">
    <property type="entry name" value="DinB/YfiT-like putative metalloenzymes"/>
    <property type="match status" value="1"/>
</dbReference>
<dbReference type="InterPro" id="IPR024344">
    <property type="entry name" value="MDMPI_metal-binding"/>
</dbReference>
<accession>A0ABX1S991</accession>
<evidence type="ECO:0000259" key="1">
    <source>
        <dbReference type="Pfam" id="PF11716"/>
    </source>
</evidence>
<dbReference type="Gene3D" id="1.20.120.450">
    <property type="entry name" value="dinb family like domain"/>
    <property type="match status" value="1"/>
</dbReference>
<evidence type="ECO:0000313" key="3">
    <source>
        <dbReference type="Proteomes" id="UP000820669"/>
    </source>
</evidence>
<organism evidence="2 3">
    <name type="scientific">Pseudonocardia acidicola</name>
    <dbReference type="NCBI Taxonomy" id="2724939"/>
    <lineage>
        <taxon>Bacteria</taxon>
        <taxon>Bacillati</taxon>
        <taxon>Actinomycetota</taxon>
        <taxon>Actinomycetes</taxon>
        <taxon>Pseudonocardiales</taxon>
        <taxon>Pseudonocardiaceae</taxon>
        <taxon>Pseudonocardia</taxon>
    </lineage>
</organism>
<dbReference type="Pfam" id="PF11716">
    <property type="entry name" value="MDMPI_N"/>
    <property type="match status" value="1"/>
</dbReference>
<dbReference type="NCBIfam" id="TIGR03086">
    <property type="entry name" value="TIGR03086 family metal-binding protein"/>
    <property type="match status" value="1"/>
</dbReference>
<keyword evidence="3" id="KW-1185">Reference proteome</keyword>